<evidence type="ECO:0000313" key="1">
    <source>
        <dbReference type="EMBL" id="KYB24679.1"/>
    </source>
</evidence>
<dbReference type="InParanoid" id="A0A139W9U6"/>
<sequence>MHHHPPNQERALNLSILPVSGPALQPYFPRNPKAWVSRKLPAESSEEHRRIASWHRLSLELGRYPIAFEPLTFVLDQ</sequence>
<name>A0A139W9U6_TRICA</name>
<proteinExistence type="predicted"/>
<evidence type="ECO:0000313" key="2">
    <source>
        <dbReference type="Proteomes" id="UP000007266"/>
    </source>
</evidence>
<reference evidence="1 2" key="1">
    <citation type="journal article" date="2008" name="Nature">
        <title>The genome of the model beetle and pest Tribolium castaneum.</title>
        <authorList>
            <consortium name="Tribolium Genome Sequencing Consortium"/>
            <person name="Richards S."/>
            <person name="Gibbs R.A."/>
            <person name="Weinstock G.M."/>
            <person name="Brown S.J."/>
            <person name="Denell R."/>
            <person name="Beeman R.W."/>
            <person name="Gibbs R."/>
            <person name="Beeman R.W."/>
            <person name="Brown S.J."/>
            <person name="Bucher G."/>
            <person name="Friedrich M."/>
            <person name="Grimmelikhuijzen C.J."/>
            <person name="Klingler M."/>
            <person name="Lorenzen M."/>
            <person name="Richards S."/>
            <person name="Roth S."/>
            <person name="Schroder R."/>
            <person name="Tautz D."/>
            <person name="Zdobnov E.M."/>
            <person name="Muzny D."/>
            <person name="Gibbs R.A."/>
            <person name="Weinstock G.M."/>
            <person name="Attaway T."/>
            <person name="Bell S."/>
            <person name="Buhay C.J."/>
            <person name="Chandrabose M.N."/>
            <person name="Chavez D."/>
            <person name="Clerk-Blankenburg K.P."/>
            <person name="Cree A."/>
            <person name="Dao M."/>
            <person name="Davis C."/>
            <person name="Chacko J."/>
            <person name="Dinh H."/>
            <person name="Dugan-Rocha S."/>
            <person name="Fowler G."/>
            <person name="Garner T.T."/>
            <person name="Garnes J."/>
            <person name="Gnirke A."/>
            <person name="Hawes A."/>
            <person name="Hernandez J."/>
            <person name="Hines S."/>
            <person name="Holder M."/>
            <person name="Hume J."/>
            <person name="Jhangiani S.N."/>
            <person name="Joshi V."/>
            <person name="Khan Z.M."/>
            <person name="Jackson L."/>
            <person name="Kovar C."/>
            <person name="Kowis A."/>
            <person name="Lee S."/>
            <person name="Lewis L.R."/>
            <person name="Margolis J."/>
            <person name="Morgan M."/>
            <person name="Nazareth L.V."/>
            <person name="Nguyen N."/>
            <person name="Okwuonu G."/>
            <person name="Parker D."/>
            <person name="Richards S."/>
            <person name="Ruiz S.J."/>
            <person name="Santibanez J."/>
            <person name="Savard J."/>
            <person name="Scherer S.E."/>
            <person name="Schneider B."/>
            <person name="Sodergren E."/>
            <person name="Tautz D."/>
            <person name="Vattahil S."/>
            <person name="Villasana D."/>
            <person name="White C.S."/>
            <person name="Wright R."/>
            <person name="Park Y."/>
            <person name="Beeman R.W."/>
            <person name="Lord J."/>
            <person name="Oppert B."/>
            <person name="Lorenzen M."/>
            <person name="Brown S."/>
            <person name="Wang L."/>
            <person name="Savard J."/>
            <person name="Tautz D."/>
            <person name="Richards S."/>
            <person name="Weinstock G."/>
            <person name="Gibbs R.A."/>
            <person name="Liu Y."/>
            <person name="Worley K."/>
            <person name="Weinstock G."/>
            <person name="Elsik C.G."/>
            <person name="Reese J.T."/>
            <person name="Elhaik E."/>
            <person name="Landan G."/>
            <person name="Graur D."/>
            <person name="Arensburger P."/>
            <person name="Atkinson P."/>
            <person name="Beeman R.W."/>
            <person name="Beidler J."/>
            <person name="Brown S.J."/>
            <person name="Demuth J.P."/>
            <person name="Drury D.W."/>
            <person name="Du Y.Z."/>
            <person name="Fujiwara H."/>
            <person name="Lorenzen M."/>
            <person name="Maselli V."/>
            <person name="Osanai M."/>
            <person name="Park Y."/>
            <person name="Robertson H.M."/>
            <person name="Tu Z."/>
            <person name="Wang J.J."/>
            <person name="Wang S."/>
            <person name="Richards S."/>
            <person name="Song H."/>
            <person name="Zhang L."/>
            <person name="Sodergren E."/>
            <person name="Werner D."/>
            <person name="Stanke M."/>
            <person name="Morgenstern B."/>
            <person name="Solovyev V."/>
            <person name="Kosarev P."/>
            <person name="Brown G."/>
            <person name="Chen H.C."/>
            <person name="Ermolaeva O."/>
            <person name="Hlavina W."/>
            <person name="Kapustin Y."/>
            <person name="Kiryutin B."/>
            <person name="Kitts P."/>
            <person name="Maglott D."/>
            <person name="Pruitt K."/>
            <person name="Sapojnikov V."/>
            <person name="Souvorov A."/>
            <person name="Mackey A.J."/>
            <person name="Waterhouse R.M."/>
            <person name="Wyder S."/>
            <person name="Zdobnov E.M."/>
            <person name="Zdobnov E.M."/>
            <person name="Wyder S."/>
            <person name="Kriventseva E.V."/>
            <person name="Kadowaki T."/>
            <person name="Bork P."/>
            <person name="Aranda M."/>
            <person name="Bao R."/>
            <person name="Beermann A."/>
            <person name="Berns N."/>
            <person name="Bolognesi R."/>
            <person name="Bonneton F."/>
            <person name="Bopp D."/>
            <person name="Brown S.J."/>
            <person name="Bucher G."/>
            <person name="Butts T."/>
            <person name="Chaumot A."/>
            <person name="Denell R.E."/>
            <person name="Ferrier D.E."/>
            <person name="Friedrich M."/>
            <person name="Gordon C.M."/>
            <person name="Jindra M."/>
            <person name="Klingler M."/>
            <person name="Lan Q."/>
            <person name="Lattorff H.M."/>
            <person name="Laudet V."/>
            <person name="von Levetsow C."/>
            <person name="Liu Z."/>
            <person name="Lutz R."/>
            <person name="Lynch J.A."/>
            <person name="da Fonseca R.N."/>
            <person name="Posnien N."/>
            <person name="Reuter R."/>
            <person name="Roth S."/>
            <person name="Savard J."/>
            <person name="Schinko J.B."/>
            <person name="Schmitt C."/>
            <person name="Schoppmeier M."/>
            <person name="Schroder R."/>
            <person name="Shippy T.D."/>
            <person name="Simonnet F."/>
            <person name="Marques-Souza H."/>
            <person name="Tautz D."/>
            <person name="Tomoyasu Y."/>
            <person name="Trauner J."/>
            <person name="Van der Zee M."/>
            <person name="Vervoort M."/>
            <person name="Wittkopp N."/>
            <person name="Wimmer E.A."/>
            <person name="Yang X."/>
            <person name="Jones A.K."/>
            <person name="Sattelle D.B."/>
            <person name="Ebert P.R."/>
            <person name="Nelson D."/>
            <person name="Scott J.G."/>
            <person name="Beeman R.W."/>
            <person name="Muthukrishnan S."/>
            <person name="Kramer K.J."/>
            <person name="Arakane Y."/>
            <person name="Beeman R.W."/>
            <person name="Zhu Q."/>
            <person name="Hogenkamp D."/>
            <person name="Dixit R."/>
            <person name="Oppert B."/>
            <person name="Jiang H."/>
            <person name="Zou Z."/>
            <person name="Marshall J."/>
            <person name="Elpidina E."/>
            <person name="Vinokurov K."/>
            <person name="Oppert C."/>
            <person name="Zou Z."/>
            <person name="Evans J."/>
            <person name="Lu Z."/>
            <person name="Zhao P."/>
            <person name="Sumathipala N."/>
            <person name="Altincicek B."/>
            <person name="Vilcinskas A."/>
            <person name="Williams M."/>
            <person name="Hultmark D."/>
            <person name="Hetru C."/>
            <person name="Jiang H."/>
            <person name="Grimmelikhuijzen C.J."/>
            <person name="Hauser F."/>
            <person name="Cazzamali G."/>
            <person name="Williamson M."/>
            <person name="Park Y."/>
            <person name="Li B."/>
            <person name="Tanaka Y."/>
            <person name="Predel R."/>
            <person name="Neupert S."/>
            <person name="Schachtner J."/>
            <person name="Verleyen P."/>
            <person name="Raible F."/>
            <person name="Bork P."/>
            <person name="Friedrich M."/>
            <person name="Walden K.K."/>
            <person name="Robertson H.M."/>
            <person name="Angeli S."/>
            <person name="Foret S."/>
            <person name="Bucher G."/>
            <person name="Schuetz S."/>
            <person name="Maleszka R."/>
            <person name="Wimmer E.A."/>
            <person name="Beeman R.W."/>
            <person name="Lorenzen M."/>
            <person name="Tomoyasu Y."/>
            <person name="Miller S.C."/>
            <person name="Grossmann D."/>
            <person name="Bucher G."/>
        </authorList>
    </citation>
    <scope>NUCLEOTIDE SEQUENCE [LARGE SCALE GENOMIC DNA]</scope>
    <source>
        <strain evidence="1 2">Georgia GA2</strain>
    </source>
</reference>
<reference evidence="1 2" key="2">
    <citation type="journal article" date="2010" name="Nucleic Acids Res.">
        <title>BeetleBase in 2010: revisions to provide comprehensive genomic information for Tribolium castaneum.</title>
        <authorList>
            <person name="Kim H.S."/>
            <person name="Murphy T."/>
            <person name="Xia J."/>
            <person name="Caragea D."/>
            <person name="Park Y."/>
            <person name="Beeman R.W."/>
            <person name="Lorenzen M.D."/>
            <person name="Butcher S."/>
            <person name="Manak J.R."/>
            <person name="Brown S.J."/>
        </authorList>
    </citation>
    <scope>NUCLEOTIDE SEQUENCE [LARGE SCALE GENOMIC DNA]</scope>
    <source>
        <strain evidence="1 2">Georgia GA2</strain>
    </source>
</reference>
<dbReference type="AlphaFoldDB" id="A0A139W9U6"/>
<dbReference type="Proteomes" id="UP000007266">
    <property type="component" value="Unassembled WGS sequence"/>
</dbReference>
<protein>
    <submittedName>
        <fullName evidence="1">Uncharacterized protein</fullName>
    </submittedName>
</protein>
<dbReference type="EMBL" id="KQ971949">
    <property type="protein sequence ID" value="KYB24679.1"/>
    <property type="molecule type" value="Genomic_DNA"/>
</dbReference>
<gene>
    <name evidence="1" type="primary">AUGUSTUS-3.0.2_31221</name>
    <name evidence="1" type="ORF">TcasGA2_TC031221</name>
</gene>
<keyword evidence="2" id="KW-1185">Reference proteome</keyword>
<organism evidence="1 2">
    <name type="scientific">Tribolium castaneum</name>
    <name type="common">Red flour beetle</name>
    <dbReference type="NCBI Taxonomy" id="7070"/>
    <lineage>
        <taxon>Eukaryota</taxon>
        <taxon>Metazoa</taxon>
        <taxon>Ecdysozoa</taxon>
        <taxon>Arthropoda</taxon>
        <taxon>Hexapoda</taxon>
        <taxon>Insecta</taxon>
        <taxon>Pterygota</taxon>
        <taxon>Neoptera</taxon>
        <taxon>Endopterygota</taxon>
        <taxon>Coleoptera</taxon>
        <taxon>Polyphaga</taxon>
        <taxon>Cucujiformia</taxon>
        <taxon>Tenebrionidae</taxon>
        <taxon>Tenebrionidae incertae sedis</taxon>
        <taxon>Tribolium</taxon>
    </lineage>
</organism>
<accession>A0A139W9U6</accession>